<dbReference type="InterPro" id="IPR046757">
    <property type="entry name" value="YL1_N"/>
</dbReference>
<dbReference type="GO" id="GO:0005634">
    <property type="term" value="C:nucleus"/>
    <property type="evidence" value="ECO:0007669"/>
    <property type="project" value="TreeGrafter"/>
</dbReference>
<feature type="compositionally biased region" description="Basic and acidic residues" evidence="2">
    <location>
        <begin position="99"/>
        <end position="109"/>
    </location>
</feature>
<dbReference type="Pfam" id="PF08265">
    <property type="entry name" value="YL1_C"/>
    <property type="match status" value="1"/>
</dbReference>
<dbReference type="RefSeq" id="XP_066069341.1">
    <property type="nucleotide sequence ID" value="XM_066213244.1"/>
</dbReference>
<feature type="region of interest" description="Disordered" evidence="2">
    <location>
        <begin position="261"/>
        <end position="281"/>
    </location>
</feature>
<feature type="compositionally biased region" description="Basic and acidic residues" evidence="2">
    <location>
        <begin position="413"/>
        <end position="426"/>
    </location>
</feature>
<comment type="similarity">
    <text evidence="1">Belongs to the VPS72/YL1 family.</text>
</comment>
<feature type="compositionally biased region" description="Polar residues" evidence="2">
    <location>
        <begin position="148"/>
        <end position="164"/>
    </location>
</feature>
<dbReference type="GeneID" id="91088062"/>
<accession>A0AAJ8JUC3</accession>
<feature type="compositionally biased region" description="Acidic residues" evidence="2">
    <location>
        <begin position="50"/>
        <end position="67"/>
    </location>
</feature>
<feature type="region of interest" description="Disordered" evidence="2">
    <location>
        <begin position="1"/>
        <end position="123"/>
    </location>
</feature>
<dbReference type="SMART" id="SM00993">
    <property type="entry name" value="YL1_C"/>
    <property type="match status" value="1"/>
</dbReference>
<reference evidence="4" key="2">
    <citation type="journal article" date="2022" name="Elife">
        <title>Obligate sexual reproduction of a homothallic fungus closely related to the Cryptococcus pathogenic species complex.</title>
        <authorList>
            <person name="Passer A.R."/>
            <person name="Clancey S.A."/>
            <person name="Shea T."/>
            <person name="David-Palma M."/>
            <person name="Averette A.F."/>
            <person name="Boekhout T."/>
            <person name="Porcel B.M."/>
            <person name="Nowrousian M."/>
            <person name="Cuomo C.A."/>
            <person name="Sun S."/>
            <person name="Heitman J."/>
            <person name="Coelho M.A."/>
        </authorList>
    </citation>
    <scope>NUCLEOTIDE SEQUENCE</scope>
    <source>
        <strain evidence="4">CBS 7841</strain>
    </source>
</reference>
<feature type="region of interest" description="Disordered" evidence="2">
    <location>
        <begin position="139"/>
        <end position="180"/>
    </location>
</feature>
<dbReference type="KEGG" id="cdep:91088062"/>
<keyword evidence="5" id="KW-1185">Reference proteome</keyword>
<evidence type="ECO:0000256" key="1">
    <source>
        <dbReference type="ARBA" id="ARBA00006832"/>
    </source>
</evidence>
<dbReference type="Pfam" id="PF05764">
    <property type="entry name" value="YL1"/>
    <property type="match status" value="1"/>
</dbReference>
<feature type="domain" description="Vps72/YL1 C-terminal" evidence="3">
    <location>
        <begin position="332"/>
        <end position="361"/>
    </location>
</feature>
<evidence type="ECO:0000256" key="2">
    <source>
        <dbReference type="SAM" id="MobiDB-lite"/>
    </source>
</evidence>
<proteinExistence type="inferred from homology"/>
<evidence type="ECO:0000313" key="4">
    <source>
        <dbReference type="EMBL" id="WVN88641.1"/>
    </source>
</evidence>
<gene>
    <name evidence="4" type="ORF">L203_103852</name>
</gene>
<dbReference type="InterPro" id="IPR013272">
    <property type="entry name" value="Vps72/YL1_C"/>
</dbReference>
<dbReference type="AlphaFoldDB" id="A0AAJ8JUC3"/>
<feature type="compositionally biased region" description="Acidic residues" evidence="2">
    <location>
        <begin position="24"/>
        <end position="39"/>
    </location>
</feature>
<feature type="compositionally biased region" description="Low complexity" evidence="2">
    <location>
        <begin position="266"/>
        <end position="279"/>
    </location>
</feature>
<sequence length="441" mass="50923">MPEYETITIGRARRSTAGNRAHQEDEDELFKEVEDDEEFVAPPEQKDIFLDEFADTDDEVEDEDEEEHQIRREERKGKAKGRGYNPLSQQAKSSKKHFEKPEAGSKTKQDLSLLGEGIDPSNMAPTTLILELRKRRREAKRANRNESLRSNLRASTLKTESQVLQREAESRADPHRRGRRAMHEAKYVRIHKRLTQDELIAAALEEEERNKEKLRNWLKKEEEKRELRRVGRKVVKGPRWTWVSRTVEKLVEEVPTADLKEMPESTPTLKDPPTDLTTKQAEPSKYTRNYIILSQIPGGLPAELQIILGSHVEWDKLMVIPSRNRPINRQPPLCPLTGLPAKYRHPTTLIPYANKQGYAHIQSLLANRYIWNEVASCWMGGEQDVWAEGVGLEGVEGWAECVDLGWREGVEKNEEAEESLKRKSFVEETTPSTARTRARRR</sequence>
<evidence type="ECO:0000259" key="3">
    <source>
        <dbReference type="SMART" id="SM00993"/>
    </source>
</evidence>
<reference evidence="4" key="1">
    <citation type="submission" date="2016-06" db="EMBL/GenBank/DDBJ databases">
        <authorList>
            <person name="Cuomo C."/>
            <person name="Litvintseva A."/>
            <person name="Heitman J."/>
            <person name="Chen Y."/>
            <person name="Sun S."/>
            <person name="Springer D."/>
            <person name="Dromer F."/>
            <person name="Young S."/>
            <person name="Zeng Q."/>
            <person name="Chapman S."/>
            <person name="Gujja S."/>
            <person name="Saif S."/>
            <person name="Birren B."/>
        </authorList>
    </citation>
    <scope>NUCLEOTIDE SEQUENCE</scope>
    <source>
        <strain evidence="4">CBS 7841</strain>
    </source>
</reference>
<reference evidence="4" key="3">
    <citation type="submission" date="2024-01" db="EMBL/GenBank/DDBJ databases">
        <authorList>
            <person name="Coelho M.A."/>
            <person name="David-Palma M."/>
            <person name="Shea T."/>
            <person name="Sun S."/>
            <person name="Cuomo C.A."/>
            <person name="Heitman J."/>
        </authorList>
    </citation>
    <scope>NUCLEOTIDE SEQUENCE</scope>
    <source>
        <strain evidence="4">CBS 7841</strain>
    </source>
</reference>
<evidence type="ECO:0000313" key="5">
    <source>
        <dbReference type="Proteomes" id="UP000094043"/>
    </source>
</evidence>
<protein>
    <recommendedName>
        <fullName evidence="3">Vps72/YL1 C-terminal domain-containing protein</fullName>
    </recommendedName>
</protein>
<dbReference type="EMBL" id="CP143787">
    <property type="protein sequence ID" value="WVN88641.1"/>
    <property type="molecule type" value="Genomic_DNA"/>
</dbReference>
<feature type="compositionally biased region" description="Basic and acidic residues" evidence="2">
    <location>
        <begin position="166"/>
        <end position="180"/>
    </location>
</feature>
<dbReference type="PANTHER" id="PTHR13275:SF4">
    <property type="entry name" value="VACUOLAR PROTEIN SORTING-ASSOCIATED PROTEIN 72 HOMOLOG"/>
    <property type="match status" value="1"/>
</dbReference>
<feature type="region of interest" description="Disordered" evidence="2">
    <location>
        <begin position="413"/>
        <end position="441"/>
    </location>
</feature>
<organism evidence="4 5">
    <name type="scientific">Cryptococcus depauperatus CBS 7841</name>
    <dbReference type="NCBI Taxonomy" id="1295531"/>
    <lineage>
        <taxon>Eukaryota</taxon>
        <taxon>Fungi</taxon>
        <taxon>Dikarya</taxon>
        <taxon>Basidiomycota</taxon>
        <taxon>Agaricomycotina</taxon>
        <taxon>Tremellomycetes</taxon>
        <taxon>Tremellales</taxon>
        <taxon>Cryptococcaceae</taxon>
        <taxon>Cryptococcus</taxon>
    </lineage>
</organism>
<dbReference type="Proteomes" id="UP000094043">
    <property type="component" value="Chromosome 4"/>
</dbReference>
<name>A0AAJ8JUC3_9TREE</name>
<dbReference type="PANTHER" id="PTHR13275">
    <property type="entry name" value="YL-1 PROTEIN TRANSCRIPTION FACTOR-LIKE 1"/>
    <property type="match status" value="1"/>
</dbReference>